<dbReference type="AlphaFoldDB" id="A0A8T2NMD1"/>
<feature type="region of interest" description="Disordered" evidence="1">
    <location>
        <begin position="1"/>
        <end position="45"/>
    </location>
</feature>
<reference evidence="2" key="1">
    <citation type="thesis" date="2021" institute="BYU ScholarsArchive" country="Provo, UT, USA">
        <title>Applications of and Algorithms for Genome Assembly and Genomic Analyses with an Emphasis on Marine Teleosts.</title>
        <authorList>
            <person name="Pickett B.D."/>
        </authorList>
    </citation>
    <scope>NUCLEOTIDE SEQUENCE</scope>
    <source>
        <strain evidence="2">HI-2016</strain>
    </source>
</reference>
<proteinExistence type="predicted"/>
<gene>
    <name evidence="2" type="ORF">JZ751_025407</name>
</gene>
<comment type="caution">
    <text evidence="2">The sequence shown here is derived from an EMBL/GenBank/DDBJ whole genome shotgun (WGS) entry which is preliminary data.</text>
</comment>
<accession>A0A8T2NMD1</accession>
<evidence type="ECO:0000313" key="2">
    <source>
        <dbReference type="EMBL" id="KAG9338738.1"/>
    </source>
</evidence>
<organism evidence="2 3">
    <name type="scientific">Albula glossodonta</name>
    <name type="common">roundjaw bonefish</name>
    <dbReference type="NCBI Taxonomy" id="121402"/>
    <lineage>
        <taxon>Eukaryota</taxon>
        <taxon>Metazoa</taxon>
        <taxon>Chordata</taxon>
        <taxon>Craniata</taxon>
        <taxon>Vertebrata</taxon>
        <taxon>Euteleostomi</taxon>
        <taxon>Actinopterygii</taxon>
        <taxon>Neopterygii</taxon>
        <taxon>Teleostei</taxon>
        <taxon>Albuliformes</taxon>
        <taxon>Albulidae</taxon>
        <taxon>Albula</taxon>
    </lineage>
</organism>
<evidence type="ECO:0000256" key="1">
    <source>
        <dbReference type="SAM" id="MobiDB-lite"/>
    </source>
</evidence>
<name>A0A8T2NMD1_9TELE</name>
<evidence type="ECO:0000313" key="3">
    <source>
        <dbReference type="Proteomes" id="UP000824540"/>
    </source>
</evidence>
<dbReference type="Proteomes" id="UP000824540">
    <property type="component" value="Unassembled WGS sequence"/>
</dbReference>
<feature type="compositionally biased region" description="Polar residues" evidence="1">
    <location>
        <begin position="7"/>
        <end position="19"/>
    </location>
</feature>
<sequence>MERKFWNSPSVPQPLSMTPASPARNLPVPEQRSSKRRCKSENDTMLASDQHRTYCFTPN</sequence>
<protein>
    <submittedName>
        <fullName evidence="2">Uncharacterized protein</fullName>
    </submittedName>
</protein>
<keyword evidence="3" id="KW-1185">Reference proteome</keyword>
<dbReference type="EMBL" id="JAFBMS010000062">
    <property type="protein sequence ID" value="KAG9338738.1"/>
    <property type="molecule type" value="Genomic_DNA"/>
</dbReference>